<feature type="signal peptide" evidence="1">
    <location>
        <begin position="1"/>
        <end position="19"/>
    </location>
</feature>
<gene>
    <name evidence="2" type="ORF">B0T18DRAFT_389978</name>
</gene>
<evidence type="ECO:0000313" key="2">
    <source>
        <dbReference type="EMBL" id="KAK0750589.1"/>
    </source>
</evidence>
<accession>A0AA40F3M9</accession>
<evidence type="ECO:0000313" key="3">
    <source>
        <dbReference type="Proteomes" id="UP001172155"/>
    </source>
</evidence>
<organism evidence="2 3">
    <name type="scientific">Schizothecium vesticola</name>
    <dbReference type="NCBI Taxonomy" id="314040"/>
    <lineage>
        <taxon>Eukaryota</taxon>
        <taxon>Fungi</taxon>
        <taxon>Dikarya</taxon>
        <taxon>Ascomycota</taxon>
        <taxon>Pezizomycotina</taxon>
        <taxon>Sordariomycetes</taxon>
        <taxon>Sordariomycetidae</taxon>
        <taxon>Sordariales</taxon>
        <taxon>Schizotheciaceae</taxon>
        <taxon>Schizothecium</taxon>
    </lineage>
</organism>
<protein>
    <submittedName>
        <fullName evidence="2">Uncharacterized protein</fullName>
    </submittedName>
</protein>
<sequence>MRLTTVLTTWLHAASSVTAMPASPGESGLNNAAILDGRDESRNVTFMSIEELQAIDELEEAKRLTSRDSAPWVDDNFFRFYLAHHTSRWCGGGPTNCGNNHDARIYRRDACDWDRCDGGRDVSGVFDVGDGLCNKRFTACRLKNARWNLIMRQTGDSGSCQNMASVWLGSGPAKRTYARLHDDANGRQVGWCWYERSHKFYEFCGIPYNVDSLIKCSYPFNSH</sequence>
<feature type="chain" id="PRO_5041272889" evidence="1">
    <location>
        <begin position="20"/>
        <end position="223"/>
    </location>
</feature>
<proteinExistence type="predicted"/>
<keyword evidence="1" id="KW-0732">Signal</keyword>
<keyword evidence="3" id="KW-1185">Reference proteome</keyword>
<reference evidence="2" key="1">
    <citation type="submission" date="2023-06" db="EMBL/GenBank/DDBJ databases">
        <title>Genome-scale phylogeny and comparative genomics of the fungal order Sordariales.</title>
        <authorList>
            <consortium name="Lawrence Berkeley National Laboratory"/>
            <person name="Hensen N."/>
            <person name="Bonometti L."/>
            <person name="Westerberg I."/>
            <person name="Brannstrom I.O."/>
            <person name="Guillou S."/>
            <person name="Cros-Aarteil S."/>
            <person name="Calhoun S."/>
            <person name="Haridas S."/>
            <person name="Kuo A."/>
            <person name="Mondo S."/>
            <person name="Pangilinan J."/>
            <person name="Riley R."/>
            <person name="LaButti K."/>
            <person name="Andreopoulos B."/>
            <person name="Lipzen A."/>
            <person name="Chen C."/>
            <person name="Yanf M."/>
            <person name="Daum C."/>
            <person name="Ng V."/>
            <person name="Clum A."/>
            <person name="Steindorff A."/>
            <person name="Ohm R."/>
            <person name="Martin F."/>
            <person name="Silar P."/>
            <person name="Natvig D."/>
            <person name="Lalanne C."/>
            <person name="Gautier V."/>
            <person name="Ament-velasquez S.L."/>
            <person name="Kruys A."/>
            <person name="Hutchinson M.I."/>
            <person name="Powell A.J."/>
            <person name="Barry K."/>
            <person name="Miller A.N."/>
            <person name="Grigoriev I.V."/>
            <person name="Debuchy R."/>
            <person name="Gladieux P."/>
            <person name="Thoren M.H."/>
            <person name="Johannesson H."/>
        </authorList>
    </citation>
    <scope>NUCLEOTIDE SEQUENCE</scope>
    <source>
        <strain evidence="2">SMH3187-1</strain>
    </source>
</reference>
<dbReference type="Proteomes" id="UP001172155">
    <property type="component" value="Unassembled WGS sequence"/>
</dbReference>
<evidence type="ECO:0000256" key="1">
    <source>
        <dbReference type="SAM" id="SignalP"/>
    </source>
</evidence>
<dbReference type="AlphaFoldDB" id="A0AA40F3M9"/>
<name>A0AA40F3M9_9PEZI</name>
<dbReference type="EMBL" id="JAUKUD010000003">
    <property type="protein sequence ID" value="KAK0750589.1"/>
    <property type="molecule type" value="Genomic_DNA"/>
</dbReference>
<comment type="caution">
    <text evidence="2">The sequence shown here is derived from an EMBL/GenBank/DDBJ whole genome shotgun (WGS) entry which is preliminary data.</text>
</comment>